<accession>A0A066UMT9</accession>
<comment type="caution">
    <text evidence="2">The sequence shown here is derived from an EMBL/GenBank/DDBJ whole genome shotgun (WGS) entry which is preliminary data.</text>
</comment>
<gene>
    <name evidence="2" type="ORF">VFDL14_00170</name>
</gene>
<dbReference type="STRING" id="212667.VFDL14_00170"/>
<evidence type="ECO:0000313" key="2">
    <source>
        <dbReference type="EMBL" id="KDN28726.1"/>
    </source>
</evidence>
<reference evidence="2 3" key="1">
    <citation type="submission" date="2014-02" db="EMBL/GenBank/DDBJ databases">
        <title>Vibrio fortis Dalian14 Genome Sequencing.</title>
        <authorList>
            <person name="Wang Y."/>
            <person name="Song L."/>
            <person name="Liu G."/>
            <person name="Ding J."/>
        </authorList>
    </citation>
    <scope>NUCLEOTIDE SEQUENCE [LARGE SCALE GENOMIC DNA]</scope>
    <source>
        <strain evidence="2 3">Dalian14</strain>
    </source>
</reference>
<dbReference type="RefSeq" id="WP_032550930.1">
    <property type="nucleotide sequence ID" value="NZ_JFFR01000014.1"/>
</dbReference>
<dbReference type="Proteomes" id="UP000027219">
    <property type="component" value="Unassembled WGS sequence"/>
</dbReference>
<evidence type="ECO:0000256" key="1">
    <source>
        <dbReference type="SAM" id="SignalP"/>
    </source>
</evidence>
<dbReference type="OrthoDB" id="5864618at2"/>
<dbReference type="EMBL" id="JFFR01000014">
    <property type="protein sequence ID" value="KDN28726.1"/>
    <property type="molecule type" value="Genomic_DNA"/>
</dbReference>
<feature type="signal peptide" evidence="1">
    <location>
        <begin position="1"/>
        <end position="21"/>
    </location>
</feature>
<dbReference type="AlphaFoldDB" id="A0A066UMT9"/>
<evidence type="ECO:0008006" key="4">
    <source>
        <dbReference type="Google" id="ProtNLM"/>
    </source>
</evidence>
<organism evidence="2 3">
    <name type="scientific">Vibrio fortis</name>
    <dbReference type="NCBI Taxonomy" id="212667"/>
    <lineage>
        <taxon>Bacteria</taxon>
        <taxon>Pseudomonadati</taxon>
        <taxon>Pseudomonadota</taxon>
        <taxon>Gammaproteobacteria</taxon>
        <taxon>Vibrionales</taxon>
        <taxon>Vibrionaceae</taxon>
        <taxon>Vibrio</taxon>
    </lineage>
</organism>
<keyword evidence="1" id="KW-0732">Signal</keyword>
<protein>
    <recommendedName>
        <fullName evidence="4">Porin</fullName>
    </recommendedName>
</protein>
<proteinExistence type="predicted"/>
<sequence length="225" mass="25690">MKLTKTSLLIASLISSPLVLANTNIDFSDSKQHYSGFNIGYGSNDFDIGLQYAKSLNNDWSLLSSYSSDDSFDNHELGFDFQRSDGLGLVFEYEHDTNFQSDNLRANDYNFSLYKANTVNEQFSVIPQLTLGNLKHQQMSDSVYYTSASLDMTYNLNPSMWVGFTPEYTYSLGKVKEKNGNQSKLRDWDYTAELGYQLNSTSAFVYSYQYDDGNNFSLFSFKHSF</sequence>
<evidence type="ECO:0000313" key="3">
    <source>
        <dbReference type="Proteomes" id="UP000027219"/>
    </source>
</evidence>
<feature type="chain" id="PRO_5001631145" description="Porin" evidence="1">
    <location>
        <begin position="22"/>
        <end position="225"/>
    </location>
</feature>
<name>A0A066UMT9_9VIBR</name>
<keyword evidence="3" id="KW-1185">Reference proteome</keyword>